<dbReference type="SUPFAM" id="SSF55781">
    <property type="entry name" value="GAF domain-like"/>
    <property type="match status" value="1"/>
</dbReference>
<feature type="domain" description="ANTAR" evidence="3">
    <location>
        <begin position="181"/>
        <end position="242"/>
    </location>
</feature>
<dbReference type="PROSITE" id="PS50921">
    <property type="entry name" value="ANTAR"/>
    <property type="match status" value="1"/>
</dbReference>
<proteinExistence type="predicted"/>
<keyword evidence="2" id="KW-0804">Transcription</keyword>
<dbReference type="InterPro" id="IPR005561">
    <property type="entry name" value="ANTAR"/>
</dbReference>
<evidence type="ECO:0000259" key="3">
    <source>
        <dbReference type="PROSITE" id="PS50921"/>
    </source>
</evidence>
<name>A0AAX1JCQ4_9MYCO</name>
<organism evidence="5 7">
    <name type="scientific">Mycobacterium kubicae</name>
    <dbReference type="NCBI Taxonomy" id="120959"/>
    <lineage>
        <taxon>Bacteria</taxon>
        <taxon>Bacillati</taxon>
        <taxon>Actinomycetota</taxon>
        <taxon>Actinomycetes</taxon>
        <taxon>Mycobacteriales</taxon>
        <taxon>Mycobacteriaceae</taxon>
        <taxon>Mycobacterium</taxon>
        <taxon>Mycobacterium simiae complex</taxon>
    </lineage>
</organism>
<protein>
    <submittedName>
        <fullName evidence="5">GAF and ANTAR domain-containing protein</fullName>
    </submittedName>
    <submittedName>
        <fullName evidence="4">Transcriptional regulator</fullName>
    </submittedName>
</protein>
<dbReference type="Pfam" id="PF13185">
    <property type="entry name" value="GAF_2"/>
    <property type="match status" value="1"/>
</dbReference>
<dbReference type="AlphaFoldDB" id="A0AAX1JCQ4"/>
<sequence>MSTERPNEYDRLASTADAVEALGALIAAEEPLDEVLQRIAWTACRAVPDADAVTITVVDGTKPRTAAHTDAQVLALDQAQYESTRGPCLQAADGRRPLRVVTDLDDDRWPEFLGAARQVGVRASLSVPLIVLPVASDREAELVGSINIYSRRAAAFDPFDEELMRLYTATACQAIANARRWQESRETVAQLEQALTSRSTIDQAKGLIRALNGCSADEAFAVLTELSQRSNIKLHTVAAQLLERVTDRPLE</sequence>
<reference evidence="4 6" key="1">
    <citation type="journal article" date="2019" name="Emerg. Microbes Infect.">
        <title>Comprehensive subspecies identification of 175 nontuberculous mycobacteria species based on 7547 genomic profiles.</title>
        <authorList>
            <person name="Matsumoto Y."/>
            <person name="Kinjo T."/>
            <person name="Motooka D."/>
            <person name="Nabeya D."/>
            <person name="Jung N."/>
            <person name="Uechi K."/>
            <person name="Horii T."/>
            <person name="Iida T."/>
            <person name="Fujita J."/>
            <person name="Nakamura S."/>
        </authorList>
    </citation>
    <scope>NUCLEOTIDE SEQUENCE [LARGE SCALE GENOMIC DNA]</scope>
    <source>
        <strain evidence="4 6">JCM 13573</strain>
    </source>
</reference>
<keyword evidence="6" id="KW-1185">Reference proteome</keyword>
<dbReference type="InterPro" id="IPR012074">
    <property type="entry name" value="GAF_ANTAR"/>
</dbReference>
<dbReference type="InterPro" id="IPR003018">
    <property type="entry name" value="GAF"/>
</dbReference>
<dbReference type="SMART" id="SM00065">
    <property type="entry name" value="GAF"/>
    <property type="match status" value="1"/>
</dbReference>
<evidence type="ECO:0000256" key="1">
    <source>
        <dbReference type="ARBA" id="ARBA00023015"/>
    </source>
</evidence>
<dbReference type="Gene3D" id="3.30.450.40">
    <property type="match status" value="1"/>
</dbReference>
<dbReference type="InterPro" id="IPR029016">
    <property type="entry name" value="GAF-like_dom_sf"/>
</dbReference>
<reference evidence="5" key="3">
    <citation type="submission" date="2020-11" db="EMBL/GenBank/DDBJ databases">
        <title>Intraspecies plasmid and genomic variation of Mycobacterium kubicae revealed by the complete genome sequences of two clinical isolates.</title>
        <authorList>
            <person name="Hendrix J.R."/>
            <person name="Epperson L.E."/>
            <person name="Honda J.R."/>
            <person name="Strong M."/>
        </authorList>
    </citation>
    <scope>NUCLEOTIDE SEQUENCE</scope>
    <source>
        <strain evidence="5">JCM 13573</strain>
    </source>
</reference>
<dbReference type="Proteomes" id="UP000465306">
    <property type="component" value="Unassembled WGS sequence"/>
</dbReference>
<dbReference type="Gene3D" id="1.10.10.10">
    <property type="entry name" value="Winged helix-like DNA-binding domain superfamily/Winged helix DNA-binding domain"/>
    <property type="match status" value="1"/>
</dbReference>
<keyword evidence="1" id="KW-0805">Transcription regulation</keyword>
<evidence type="ECO:0000313" key="5">
    <source>
        <dbReference type="EMBL" id="QPI39246.1"/>
    </source>
</evidence>
<evidence type="ECO:0000313" key="6">
    <source>
        <dbReference type="Proteomes" id="UP000465306"/>
    </source>
</evidence>
<dbReference type="SMART" id="SM01012">
    <property type="entry name" value="ANTAR"/>
    <property type="match status" value="1"/>
</dbReference>
<dbReference type="RefSeq" id="WP_085072971.1">
    <property type="nucleotide sequence ID" value="NZ_BLKU01000003.1"/>
</dbReference>
<evidence type="ECO:0000256" key="2">
    <source>
        <dbReference type="ARBA" id="ARBA00023163"/>
    </source>
</evidence>
<dbReference type="PIRSF" id="PIRSF036625">
    <property type="entry name" value="GAF_ANTAR"/>
    <property type="match status" value="1"/>
</dbReference>
<evidence type="ECO:0000313" key="4">
    <source>
        <dbReference type="EMBL" id="GFG63790.1"/>
    </source>
</evidence>
<dbReference type="KEGG" id="mku:I2456_07125"/>
<dbReference type="EMBL" id="BLKU01000003">
    <property type="protein sequence ID" value="GFG63790.1"/>
    <property type="molecule type" value="Genomic_DNA"/>
</dbReference>
<accession>A0AAX1JCQ4</accession>
<reference evidence="4" key="2">
    <citation type="submission" date="2020-02" db="EMBL/GenBank/DDBJ databases">
        <authorList>
            <person name="Matsumoto Y."/>
            <person name="Kinjo T."/>
            <person name="Motooka D."/>
            <person name="Nabeya D."/>
            <person name="Jung N."/>
            <person name="Uechi K."/>
            <person name="Horii T."/>
            <person name="Iida T."/>
            <person name="Fujita J."/>
            <person name="Nakamura S."/>
        </authorList>
    </citation>
    <scope>NUCLEOTIDE SEQUENCE</scope>
    <source>
        <strain evidence="4">JCM 13573</strain>
    </source>
</reference>
<dbReference type="Proteomes" id="UP000663583">
    <property type="component" value="Chromosome"/>
</dbReference>
<dbReference type="GO" id="GO:0003723">
    <property type="term" value="F:RNA binding"/>
    <property type="evidence" value="ECO:0007669"/>
    <property type="project" value="InterPro"/>
</dbReference>
<dbReference type="EMBL" id="CP065047">
    <property type="protein sequence ID" value="QPI39246.1"/>
    <property type="molecule type" value="Genomic_DNA"/>
</dbReference>
<evidence type="ECO:0000313" key="7">
    <source>
        <dbReference type="Proteomes" id="UP000663583"/>
    </source>
</evidence>
<dbReference type="InterPro" id="IPR036388">
    <property type="entry name" value="WH-like_DNA-bd_sf"/>
</dbReference>
<dbReference type="Pfam" id="PF03861">
    <property type="entry name" value="ANTAR"/>
    <property type="match status" value="1"/>
</dbReference>
<gene>
    <name evidence="5" type="ORF">I2456_07125</name>
    <name evidence="4" type="ORF">MKUB_12800</name>
</gene>